<dbReference type="AlphaFoldDB" id="A0A6G1H021"/>
<feature type="region of interest" description="Disordered" evidence="1">
    <location>
        <begin position="115"/>
        <end position="137"/>
    </location>
</feature>
<protein>
    <submittedName>
        <fullName evidence="2">Uncharacterized protein</fullName>
    </submittedName>
</protein>
<evidence type="ECO:0000256" key="1">
    <source>
        <dbReference type="SAM" id="MobiDB-lite"/>
    </source>
</evidence>
<evidence type="ECO:0000313" key="3">
    <source>
        <dbReference type="Proteomes" id="UP000800041"/>
    </source>
</evidence>
<gene>
    <name evidence="2" type="ORF">K402DRAFT_87835</name>
</gene>
<sequence length="137" mass="15138">MLFMSPFTRGSISRTLALSIMSRPRGCDVRTVAGIGALLLLWLDVVLLLSKGNWNCDICDVWPLAAEFVFSPAAALGAVPALFDERVDCTVEAMEGVSDMEYLWYEAGGMWTGRERQQRGGGNNYQSRVAQRPQMDS</sequence>
<dbReference type="EMBL" id="ML977157">
    <property type="protein sequence ID" value="KAF1986370.1"/>
    <property type="molecule type" value="Genomic_DNA"/>
</dbReference>
<evidence type="ECO:0000313" key="2">
    <source>
        <dbReference type="EMBL" id="KAF1986370.1"/>
    </source>
</evidence>
<proteinExistence type="predicted"/>
<name>A0A6G1H021_9PEZI</name>
<keyword evidence="3" id="KW-1185">Reference proteome</keyword>
<organism evidence="2 3">
    <name type="scientific">Aulographum hederae CBS 113979</name>
    <dbReference type="NCBI Taxonomy" id="1176131"/>
    <lineage>
        <taxon>Eukaryota</taxon>
        <taxon>Fungi</taxon>
        <taxon>Dikarya</taxon>
        <taxon>Ascomycota</taxon>
        <taxon>Pezizomycotina</taxon>
        <taxon>Dothideomycetes</taxon>
        <taxon>Pleosporomycetidae</taxon>
        <taxon>Aulographales</taxon>
        <taxon>Aulographaceae</taxon>
    </lineage>
</organism>
<feature type="compositionally biased region" description="Polar residues" evidence="1">
    <location>
        <begin position="124"/>
        <end position="137"/>
    </location>
</feature>
<reference evidence="2" key="1">
    <citation type="journal article" date="2020" name="Stud. Mycol.">
        <title>101 Dothideomycetes genomes: a test case for predicting lifestyles and emergence of pathogens.</title>
        <authorList>
            <person name="Haridas S."/>
            <person name="Albert R."/>
            <person name="Binder M."/>
            <person name="Bloem J."/>
            <person name="Labutti K."/>
            <person name="Salamov A."/>
            <person name="Andreopoulos B."/>
            <person name="Baker S."/>
            <person name="Barry K."/>
            <person name="Bills G."/>
            <person name="Bluhm B."/>
            <person name="Cannon C."/>
            <person name="Castanera R."/>
            <person name="Culley D."/>
            <person name="Daum C."/>
            <person name="Ezra D."/>
            <person name="Gonzalez J."/>
            <person name="Henrissat B."/>
            <person name="Kuo A."/>
            <person name="Liang C."/>
            <person name="Lipzen A."/>
            <person name="Lutzoni F."/>
            <person name="Magnuson J."/>
            <person name="Mondo S."/>
            <person name="Nolan M."/>
            <person name="Ohm R."/>
            <person name="Pangilinan J."/>
            <person name="Park H.-J."/>
            <person name="Ramirez L."/>
            <person name="Alfaro M."/>
            <person name="Sun H."/>
            <person name="Tritt A."/>
            <person name="Yoshinaga Y."/>
            <person name="Zwiers L.-H."/>
            <person name="Turgeon B."/>
            <person name="Goodwin S."/>
            <person name="Spatafora J."/>
            <person name="Crous P."/>
            <person name="Grigoriev I."/>
        </authorList>
    </citation>
    <scope>NUCLEOTIDE SEQUENCE</scope>
    <source>
        <strain evidence="2">CBS 113979</strain>
    </source>
</reference>
<dbReference type="Proteomes" id="UP000800041">
    <property type="component" value="Unassembled WGS sequence"/>
</dbReference>
<accession>A0A6G1H021</accession>